<dbReference type="InterPro" id="IPR025660">
    <property type="entry name" value="Pept_his_AS"/>
</dbReference>
<comment type="similarity">
    <text evidence="1">Belongs to the peptidase C1 family.</text>
</comment>
<feature type="domain" description="Peptidase C1A papain C-terminal" evidence="4">
    <location>
        <begin position="159"/>
        <end position="367"/>
    </location>
</feature>
<feature type="domain" description="Cathepsin propeptide inhibitor" evidence="5">
    <location>
        <begin position="66"/>
        <end position="123"/>
    </location>
</feature>
<evidence type="ECO:0000256" key="1">
    <source>
        <dbReference type="ARBA" id="ARBA00008455"/>
    </source>
</evidence>
<organism evidence="6 7">
    <name type="scientific">Ditylenchus destructor</name>
    <dbReference type="NCBI Taxonomy" id="166010"/>
    <lineage>
        <taxon>Eukaryota</taxon>
        <taxon>Metazoa</taxon>
        <taxon>Ecdysozoa</taxon>
        <taxon>Nematoda</taxon>
        <taxon>Chromadorea</taxon>
        <taxon>Rhabditida</taxon>
        <taxon>Tylenchina</taxon>
        <taxon>Tylenchomorpha</taxon>
        <taxon>Sphaerularioidea</taxon>
        <taxon>Anguinidae</taxon>
        <taxon>Anguininae</taxon>
        <taxon>Ditylenchus</taxon>
    </lineage>
</organism>
<dbReference type="Pfam" id="PF00112">
    <property type="entry name" value="Peptidase_C1"/>
    <property type="match status" value="1"/>
</dbReference>
<dbReference type="InterPro" id="IPR013201">
    <property type="entry name" value="Prot_inhib_I29"/>
</dbReference>
<dbReference type="PROSITE" id="PS00639">
    <property type="entry name" value="THIOL_PROTEASE_HIS"/>
    <property type="match status" value="1"/>
</dbReference>
<keyword evidence="7" id="KW-1185">Reference proteome</keyword>
<evidence type="ECO:0000256" key="3">
    <source>
        <dbReference type="SAM" id="SignalP"/>
    </source>
</evidence>
<evidence type="ECO:0000259" key="4">
    <source>
        <dbReference type="SMART" id="SM00645"/>
    </source>
</evidence>
<dbReference type="Gene3D" id="3.90.70.10">
    <property type="entry name" value="Cysteine proteinases"/>
    <property type="match status" value="1"/>
</dbReference>
<dbReference type="PANTHER" id="PTHR12411">
    <property type="entry name" value="CYSTEINE PROTEASE FAMILY C1-RELATED"/>
    <property type="match status" value="1"/>
</dbReference>
<evidence type="ECO:0000313" key="6">
    <source>
        <dbReference type="EMBL" id="KAI1701201.1"/>
    </source>
</evidence>
<evidence type="ECO:0000259" key="5">
    <source>
        <dbReference type="SMART" id="SM00848"/>
    </source>
</evidence>
<dbReference type="InterPro" id="IPR038765">
    <property type="entry name" value="Papain-like_cys_pep_sf"/>
</dbReference>
<dbReference type="GO" id="GO:0008234">
    <property type="term" value="F:cysteine-type peptidase activity"/>
    <property type="evidence" value="ECO:0007669"/>
    <property type="project" value="InterPro"/>
</dbReference>
<sequence>MNYFMVFLFITFITTSLYIHHVRSNAVSAMFTQMESVLESENGGTNIFLKLTANIPPTEADIWAKFQQFVRVYGKIYQSEEEVIHRYQVYKQNLAEAEILQKNDDGTAEFGETKFSDLTHEEFKKEFTQQVHQKICHSQNTSRILKFHHIMTGEIKEKLEKLKTRIFLDVPVSTGCCYAFCLIAIVESMVAIKHNTSVPVLSEQQVVDCTKGDCKYGGDPWVSAGQLINSSGIMAADVYPYTGKKKECRSKQKPILAKITARNLVPRDEDQMAKALVAHGPLSIAMCGSPIQNYKRGVFKPKDQEHCAINHGVDIVGFGTTTIRGIDNEPYWVIRNSWGVGFGEEGYMRLYRGKNYLKVTHKPFYVEVE</sequence>
<dbReference type="PROSITE" id="PS00640">
    <property type="entry name" value="THIOL_PROTEASE_ASN"/>
    <property type="match status" value="1"/>
</dbReference>
<keyword evidence="3" id="KW-0732">Signal</keyword>
<dbReference type="InterPro" id="IPR025661">
    <property type="entry name" value="Pept_asp_AS"/>
</dbReference>
<dbReference type="EMBL" id="JAKKPZ010000124">
    <property type="protein sequence ID" value="KAI1701201.1"/>
    <property type="molecule type" value="Genomic_DNA"/>
</dbReference>
<dbReference type="Proteomes" id="UP001201812">
    <property type="component" value="Unassembled WGS sequence"/>
</dbReference>
<dbReference type="Pfam" id="PF08246">
    <property type="entry name" value="Inhibitor_I29"/>
    <property type="match status" value="1"/>
</dbReference>
<feature type="chain" id="PRO_5041914392" evidence="3">
    <location>
        <begin position="25"/>
        <end position="369"/>
    </location>
</feature>
<dbReference type="SMART" id="SM00645">
    <property type="entry name" value="Pept_C1"/>
    <property type="match status" value="1"/>
</dbReference>
<gene>
    <name evidence="6" type="ORF">DdX_16231</name>
</gene>
<protein>
    <submittedName>
        <fullName evidence="6">Papain family cysteine protease domain-containing protein</fullName>
    </submittedName>
</protein>
<reference evidence="6" key="1">
    <citation type="submission" date="2022-01" db="EMBL/GenBank/DDBJ databases">
        <title>Genome Sequence Resource for Two Populations of Ditylenchus destructor, the Migratory Endoparasitic Phytonematode.</title>
        <authorList>
            <person name="Zhang H."/>
            <person name="Lin R."/>
            <person name="Xie B."/>
        </authorList>
    </citation>
    <scope>NUCLEOTIDE SEQUENCE</scope>
    <source>
        <strain evidence="6">BazhouSP</strain>
    </source>
</reference>
<proteinExistence type="inferred from homology"/>
<keyword evidence="2" id="KW-1015">Disulfide bond</keyword>
<accession>A0AAD4MNC2</accession>
<keyword evidence="6" id="KW-0645">Protease</keyword>
<dbReference type="SUPFAM" id="SSF54001">
    <property type="entry name" value="Cysteine proteinases"/>
    <property type="match status" value="1"/>
</dbReference>
<keyword evidence="6" id="KW-0378">Hydrolase</keyword>
<dbReference type="SMART" id="SM00848">
    <property type="entry name" value="Inhibitor_I29"/>
    <property type="match status" value="1"/>
</dbReference>
<comment type="caution">
    <text evidence="6">The sequence shown here is derived from an EMBL/GenBank/DDBJ whole genome shotgun (WGS) entry which is preliminary data.</text>
</comment>
<evidence type="ECO:0000256" key="2">
    <source>
        <dbReference type="ARBA" id="ARBA00023157"/>
    </source>
</evidence>
<dbReference type="InterPro" id="IPR013128">
    <property type="entry name" value="Peptidase_C1A"/>
</dbReference>
<feature type="signal peptide" evidence="3">
    <location>
        <begin position="1"/>
        <end position="24"/>
    </location>
</feature>
<dbReference type="GO" id="GO:0006508">
    <property type="term" value="P:proteolysis"/>
    <property type="evidence" value="ECO:0007669"/>
    <property type="project" value="UniProtKB-KW"/>
</dbReference>
<dbReference type="Gene3D" id="1.10.287.2250">
    <property type="match status" value="1"/>
</dbReference>
<dbReference type="CDD" id="cd02248">
    <property type="entry name" value="Peptidase_C1A"/>
    <property type="match status" value="1"/>
</dbReference>
<dbReference type="AlphaFoldDB" id="A0AAD4MNC2"/>
<evidence type="ECO:0000313" key="7">
    <source>
        <dbReference type="Proteomes" id="UP001201812"/>
    </source>
</evidence>
<dbReference type="InterPro" id="IPR039417">
    <property type="entry name" value="Peptidase_C1A_papain-like"/>
</dbReference>
<name>A0AAD4MNC2_9BILA</name>
<dbReference type="Gene3D" id="2.40.50.170">
    <property type="entry name" value="Cysteine proteinases. Chain C"/>
    <property type="match status" value="1"/>
</dbReference>
<dbReference type="InterPro" id="IPR000668">
    <property type="entry name" value="Peptidase_C1A_C"/>
</dbReference>